<protein>
    <recommendedName>
        <fullName evidence="7 8">Ribonuclease P protein component</fullName>
        <shortName evidence="7">RNase P protein</shortName>
        <shortName evidence="7">RNaseP protein</shortName>
        <ecNumber evidence="7 8">3.1.26.5</ecNumber>
    </recommendedName>
    <alternativeName>
        <fullName evidence="7">Protein C5</fullName>
    </alternativeName>
</protein>
<name>A0A2H0U0V8_9BACT</name>
<dbReference type="GO" id="GO:0004526">
    <property type="term" value="F:ribonuclease P activity"/>
    <property type="evidence" value="ECO:0007669"/>
    <property type="project" value="UniProtKB-UniRule"/>
</dbReference>
<evidence type="ECO:0000313" key="9">
    <source>
        <dbReference type="EMBL" id="PIR78452.1"/>
    </source>
</evidence>
<evidence type="ECO:0000256" key="5">
    <source>
        <dbReference type="ARBA" id="ARBA00022801"/>
    </source>
</evidence>
<keyword evidence="4 7" id="KW-0255">Endonuclease</keyword>
<comment type="catalytic activity">
    <reaction evidence="7">
        <text>Endonucleolytic cleavage of RNA, removing 5'-extranucleotides from tRNA precursor.</text>
        <dbReference type="EC" id="3.1.26.5"/>
    </reaction>
</comment>
<dbReference type="InterPro" id="IPR014721">
    <property type="entry name" value="Ribsml_uS5_D2-typ_fold_subgr"/>
</dbReference>
<evidence type="ECO:0000256" key="3">
    <source>
        <dbReference type="ARBA" id="ARBA00022722"/>
    </source>
</evidence>
<evidence type="ECO:0000256" key="7">
    <source>
        <dbReference type="HAMAP-Rule" id="MF_00227"/>
    </source>
</evidence>
<dbReference type="SUPFAM" id="SSF54211">
    <property type="entry name" value="Ribosomal protein S5 domain 2-like"/>
    <property type="match status" value="1"/>
</dbReference>
<evidence type="ECO:0000256" key="8">
    <source>
        <dbReference type="NCBIfam" id="TIGR00188"/>
    </source>
</evidence>
<dbReference type="EC" id="3.1.26.5" evidence="7 8"/>
<dbReference type="GO" id="GO:0030677">
    <property type="term" value="C:ribonuclease P complex"/>
    <property type="evidence" value="ECO:0007669"/>
    <property type="project" value="TreeGrafter"/>
</dbReference>
<accession>A0A2H0U0V8</accession>
<dbReference type="Gene3D" id="3.30.230.10">
    <property type="match status" value="1"/>
</dbReference>
<dbReference type="HAMAP" id="MF_00227">
    <property type="entry name" value="RNase_P"/>
    <property type="match status" value="1"/>
</dbReference>
<proteinExistence type="inferred from homology"/>
<gene>
    <name evidence="7 9" type="primary">rnpA</name>
    <name evidence="9" type="ORF">COU28_01525</name>
</gene>
<dbReference type="PROSITE" id="PS00648">
    <property type="entry name" value="RIBONUCLEASE_P"/>
    <property type="match status" value="1"/>
</dbReference>
<sequence length="125" mass="14681">MLQQKNRLTGKKEWEILFNEGNFVGAKFLTMKTWKINIEKYPRRKFLADDLKIGFSVGLKISKSAVKRNTVRRKMREVVRLLLKENKIKTGFLVGFMVKNTILEADYQEIEKDIIFCLKKVGLLI</sequence>
<dbReference type="GO" id="GO:0001682">
    <property type="term" value="P:tRNA 5'-leader removal"/>
    <property type="evidence" value="ECO:0007669"/>
    <property type="project" value="UniProtKB-UniRule"/>
</dbReference>
<evidence type="ECO:0000313" key="10">
    <source>
        <dbReference type="Proteomes" id="UP000230852"/>
    </source>
</evidence>
<dbReference type="NCBIfam" id="TIGR00188">
    <property type="entry name" value="rnpA"/>
    <property type="match status" value="1"/>
</dbReference>
<dbReference type="Pfam" id="PF00825">
    <property type="entry name" value="Ribonuclease_P"/>
    <property type="match status" value="1"/>
</dbReference>
<keyword evidence="5 7" id="KW-0378">Hydrolase</keyword>
<keyword evidence="2 7" id="KW-0819">tRNA processing</keyword>
<comment type="caution">
    <text evidence="9">The sequence shown here is derived from an EMBL/GenBank/DDBJ whole genome shotgun (WGS) entry which is preliminary data.</text>
</comment>
<evidence type="ECO:0000256" key="4">
    <source>
        <dbReference type="ARBA" id="ARBA00022759"/>
    </source>
</evidence>
<evidence type="ECO:0000256" key="6">
    <source>
        <dbReference type="ARBA" id="ARBA00022884"/>
    </source>
</evidence>
<dbReference type="GO" id="GO:0042781">
    <property type="term" value="F:3'-tRNA processing endoribonuclease activity"/>
    <property type="evidence" value="ECO:0007669"/>
    <property type="project" value="TreeGrafter"/>
</dbReference>
<dbReference type="EMBL" id="PFBU01000027">
    <property type="protein sequence ID" value="PIR78452.1"/>
    <property type="molecule type" value="Genomic_DNA"/>
</dbReference>
<keyword evidence="6 7" id="KW-0694">RNA-binding</keyword>
<organism evidence="9 10">
    <name type="scientific">Candidatus Magasanikbacteria bacterium CG10_big_fil_rev_8_21_14_0_10_36_16</name>
    <dbReference type="NCBI Taxonomy" id="1974645"/>
    <lineage>
        <taxon>Bacteria</taxon>
        <taxon>Candidatus Magasanikiibacteriota</taxon>
    </lineage>
</organism>
<reference evidence="10" key="1">
    <citation type="submission" date="2017-09" db="EMBL/GenBank/DDBJ databases">
        <title>Depth-based differentiation of microbial function through sediment-hosted aquifers and enrichment of novel symbionts in the deep terrestrial subsurface.</title>
        <authorList>
            <person name="Probst A.J."/>
            <person name="Ladd B."/>
            <person name="Jarett J.K."/>
            <person name="Geller-Mcgrath D.E."/>
            <person name="Sieber C.M.K."/>
            <person name="Emerson J.B."/>
            <person name="Anantharaman K."/>
            <person name="Thomas B.C."/>
            <person name="Malmstrom R."/>
            <person name="Stieglmeier M."/>
            <person name="Klingl A."/>
            <person name="Woyke T."/>
            <person name="Ryan C.M."/>
            <person name="Banfield J.F."/>
        </authorList>
    </citation>
    <scope>NUCLEOTIDE SEQUENCE [LARGE SCALE GENOMIC DNA]</scope>
</reference>
<comment type="similarity">
    <text evidence="7">Belongs to the RnpA family.</text>
</comment>
<dbReference type="InterPro" id="IPR020568">
    <property type="entry name" value="Ribosomal_Su5_D2-typ_SF"/>
</dbReference>
<comment type="subunit">
    <text evidence="7">Consists of a catalytic RNA component (M1 or rnpB) and a protein subunit.</text>
</comment>
<dbReference type="PANTHER" id="PTHR33992:SF1">
    <property type="entry name" value="RIBONUCLEASE P PROTEIN COMPONENT"/>
    <property type="match status" value="1"/>
</dbReference>
<evidence type="ECO:0000256" key="1">
    <source>
        <dbReference type="ARBA" id="ARBA00002663"/>
    </source>
</evidence>
<dbReference type="GO" id="GO:0000049">
    <property type="term" value="F:tRNA binding"/>
    <property type="evidence" value="ECO:0007669"/>
    <property type="project" value="UniProtKB-UniRule"/>
</dbReference>
<dbReference type="InterPro" id="IPR000100">
    <property type="entry name" value="RNase_P"/>
</dbReference>
<dbReference type="PANTHER" id="PTHR33992">
    <property type="entry name" value="RIBONUCLEASE P PROTEIN COMPONENT"/>
    <property type="match status" value="1"/>
</dbReference>
<dbReference type="AlphaFoldDB" id="A0A2H0U0V8"/>
<dbReference type="InterPro" id="IPR020539">
    <property type="entry name" value="RNase_P_CS"/>
</dbReference>
<comment type="function">
    <text evidence="1 7">RNaseP catalyzes the removal of the 5'-leader sequence from pre-tRNA to produce the mature 5'-terminus. It can also cleave other RNA substrates such as 4.5S RNA. The protein component plays an auxiliary but essential role in vivo by binding to the 5'-leader sequence and broadening the substrate specificity of the ribozyme.</text>
</comment>
<dbReference type="Proteomes" id="UP000230852">
    <property type="component" value="Unassembled WGS sequence"/>
</dbReference>
<keyword evidence="3 7" id="KW-0540">Nuclease</keyword>
<evidence type="ECO:0000256" key="2">
    <source>
        <dbReference type="ARBA" id="ARBA00022694"/>
    </source>
</evidence>